<evidence type="ECO:0000256" key="4">
    <source>
        <dbReference type="ARBA" id="ARBA00023263"/>
    </source>
</evidence>
<dbReference type="SUPFAM" id="SSF49401">
    <property type="entry name" value="Bacterial adhesins"/>
    <property type="match status" value="1"/>
</dbReference>
<dbReference type="PANTHER" id="PTHR33420">
    <property type="entry name" value="FIMBRIAL SUBUNIT ELFA-RELATED"/>
    <property type="match status" value="1"/>
</dbReference>
<dbReference type="PANTHER" id="PTHR33420:SF12">
    <property type="entry name" value="FIMBRIN-LIKE PROTEIN FIMI-RELATED"/>
    <property type="match status" value="1"/>
</dbReference>
<reference evidence="7 10" key="1">
    <citation type="submission" date="2019-11" db="EMBL/GenBank/DDBJ databases">
        <title>Erwinia sp. nov., isolated from feces of birds in Tibet plateau of China.</title>
        <authorList>
            <person name="Ge Y."/>
        </authorList>
    </citation>
    <scope>NUCLEOTIDE SEQUENCE [LARGE SCALE GENOMIC DNA]</scope>
    <source>
        <strain evidence="7 10">J316</strain>
    </source>
</reference>
<feature type="chain" id="PRO_5044633472" evidence="5">
    <location>
        <begin position="24"/>
        <end position="190"/>
    </location>
</feature>
<dbReference type="FunFam" id="2.60.40.1090:FF:000001">
    <property type="entry name" value="Type-1 fimbrial major subunit"/>
    <property type="match status" value="1"/>
</dbReference>
<dbReference type="GO" id="GO:0009289">
    <property type="term" value="C:pilus"/>
    <property type="evidence" value="ECO:0007669"/>
    <property type="project" value="UniProtKB-SubCell"/>
</dbReference>
<dbReference type="InterPro" id="IPR050263">
    <property type="entry name" value="Bact_Fimbrial_Adh_Pro"/>
</dbReference>
<evidence type="ECO:0000313" key="7">
    <source>
        <dbReference type="EMBL" id="MTD29414.1"/>
    </source>
</evidence>
<evidence type="ECO:0000259" key="6">
    <source>
        <dbReference type="Pfam" id="PF00419"/>
    </source>
</evidence>
<feature type="domain" description="Fimbrial-type adhesion" evidence="6">
    <location>
        <begin position="40"/>
        <end position="190"/>
    </location>
</feature>
<dbReference type="NCBIfam" id="NF011741">
    <property type="entry name" value="PRK15194.1"/>
    <property type="match status" value="1"/>
</dbReference>
<organism evidence="8 9">
    <name type="scientific">Erwinia sorbitola</name>
    <dbReference type="NCBI Taxonomy" id="2681984"/>
    <lineage>
        <taxon>Bacteria</taxon>
        <taxon>Pseudomonadati</taxon>
        <taxon>Pseudomonadota</taxon>
        <taxon>Gammaproteobacteria</taxon>
        <taxon>Enterobacterales</taxon>
        <taxon>Erwiniaceae</taxon>
        <taxon>Erwinia</taxon>
    </lineage>
</organism>
<keyword evidence="10" id="KW-1185">Reference proteome</keyword>
<dbReference type="Pfam" id="PF00419">
    <property type="entry name" value="Fimbrial"/>
    <property type="match status" value="1"/>
</dbReference>
<evidence type="ECO:0000256" key="3">
    <source>
        <dbReference type="ARBA" id="ARBA00022729"/>
    </source>
</evidence>
<feature type="signal peptide" evidence="5">
    <location>
        <begin position="1"/>
        <end position="23"/>
    </location>
</feature>
<dbReference type="Proteomes" id="UP000424752">
    <property type="component" value="Chromosome"/>
</dbReference>
<evidence type="ECO:0000256" key="2">
    <source>
        <dbReference type="ARBA" id="ARBA00006671"/>
    </source>
</evidence>
<dbReference type="GO" id="GO:0043709">
    <property type="term" value="P:cell adhesion involved in single-species biofilm formation"/>
    <property type="evidence" value="ECO:0007669"/>
    <property type="project" value="TreeGrafter"/>
</dbReference>
<keyword evidence="4" id="KW-0281">Fimbrium</keyword>
<comment type="subcellular location">
    <subcellularLocation>
        <location evidence="1">Fimbrium</location>
    </subcellularLocation>
</comment>
<evidence type="ECO:0000313" key="9">
    <source>
        <dbReference type="Proteomes" id="UP000424752"/>
    </source>
</evidence>
<dbReference type="AlphaFoldDB" id="A0A6I6EKQ5"/>
<proteinExistence type="inferred from homology"/>
<dbReference type="KEGG" id="erwi:GN242_18920"/>
<dbReference type="InterPro" id="IPR000259">
    <property type="entry name" value="Adhesion_dom_fimbrial"/>
</dbReference>
<sequence>MRKFSLINTLIAASLLTAGMAHAAETPAAPVTTTVNGGTIHFKGEVVNAACAVGAGSIDQTVQLGQVRTAALNAKDKVTAPVGFNIELNDCDTAVATKAAIAFSGVAVNGENPTALALEGTSSSGGAANVGIQVLDRTGKALAFDGATFGPQFTLNEGVNTIPFQVRYIATGVATAGTANANANFKVQYE</sequence>
<gene>
    <name evidence="7" type="ORF">GK011_21040</name>
    <name evidence="8" type="ORF">GN242_18920</name>
</gene>
<keyword evidence="3 5" id="KW-0732">Signal</keyword>
<evidence type="ECO:0000313" key="10">
    <source>
        <dbReference type="Proteomes" id="UP000480164"/>
    </source>
</evidence>
<evidence type="ECO:0000313" key="8">
    <source>
        <dbReference type="EMBL" id="QGU89168.1"/>
    </source>
</evidence>
<dbReference type="Proteomes" id="UP000480164">
    <property type="component" value="Unassembled WGS sequence"/>
</dbReference>
<accession>A0A6I6EKQ5</accession>
<dbReference type="Gene3D" id="2.60.40.1090">
    <property type="entry name" value="Fimbrial-type adhesion domain"/>
    <property type="match status" value="1"/>
</dbReference>
<dbReference type="InterPro" id="IPR008966">
    <property type="entry name" value="Adhesion_dom_sf"/>
</dbReference>
<evidence type="ECO:0000256" key="5">
    <source>
        <dbReference type="SAM" id="SignalP"/>
    </source>
</evidence>
<accession>A0A6L6GVI6</accession>
<reference evidence="8 9" key="2">
    <citation type="submission" date="2019-12" db="EMBL/GenBank/DDBJ databases">
        <title>Erwinia sp. nov., isolated from droppings of birds in the Qinghai-Tiebt plateau of China.</title>
        <authorList>
            <person name="Ge Y."/>
        </authorList>
    </citation>
    <scope>NUCLEOTIDE SEQUENCE [LARGE SCALE GENOMIC DNA]</scope>
    <source>
        <strain evidence="8 9">J780</strain>
    </source>
</reference>
<protein>
    <submittedName>
        <fullName evidence="8">Fimbrial protein</fullName>
    </submittedName>
</protein>
<comment type="similarity">
    <text evidence="2">Belongs to the fimbrial protein family.</text>
</comment>
<evidence type="ECO:0000256" key="1">
    <source>
        <dbReference type="ARBA" id="ARBA00004561"/>
    </source>
</evidence>
<dbReference type="EMBL" id="WLZX01000016">
    <property type="protein sequence ID" value="MTD29414.1"/>
    <property type="molecule type" value="Genomic_DNA"/>
</dbReference>
<dbReference type="RefSeq" id="WP_154754620.1">
    <property type="nucleotide sequence ID" value="NZ_CP046509.1"/>
</dbReference>
<name>A0A6I6EKQ5_9GAMM</name>
<dbReference type="InterPro" id="IPR036937">
    <property type="entry name" value="Adhesion_dom_fimbrial_sf"/>
</dbReference>
<dbReference type="EMBL" id="CP046509">
    <property type="protein sequence ID" value="QGU89168.1"/>
    <property type="molecule type" value="Genomic_DNA"/>
</dbReference>